<dbReference type="InterPro" id="IPR019734">
    <property type="entry name" value="TPR_rpt"/>
</dbReference>
<proteinExistence type="predicted"/>
<name>A0A382FH13_9ZZZZ</name>
<dbReference type="Gene3D" id="1.25.40.10">
    <property type="entry name" value="Tetratricopeptide repeat domain"/>
    <property type="match status" value="2"/>
</dbReference>
<organism evidence="1">
    <name type="scientific">marine metagenome</name>
    <dbReference type="NCBI Taxonomy" id="408172"/>
    <lineage>
        <taxon>unclassified sequences</taxon>
        <taxon>metagenomes</taxon>
        <taxon>ecological metagenomes</taxon>
    </lineage>
</organism>
<dbReference type="InterPro" id="IPR011990">
    <property type="entry name" value="TPR-like_helical_dom_sf"/>
</dbReference>
<dbReference type="AlphaFoldDB" id="A0A382FH13"/>
<dbReference type="PROSITE" id="PS50005">
    <property type="entry name" value="TPR"/>
    <property type="match status" value="4"/>
</dbReference>
<dbReference type="SUPFAM" id="SSF48452">
    <property type="entry name" value="TPR-like"/>
    <property type="match status" value="1"/>
</dbReference>
<dbReference type="InterPro" id="IPR027417">
    <property type="entry name" value="P-loop_NTPase"/>
</dbReference>
<accession>A0A382FH13</accession>
<dbReference type="Gene3D" id="3.40.50.300">
    <property type="entry name" value="P-loop containing nucleotide triphosphate hydrolases"/>
    <property type="match status" value="1"/>
</dbReference>
<dbReference type="SUPFAM" id="SSF52540">
    <property type="entry name" value="P-loop containing nucleoside triphosphate hydrolases"/>
    <property type="match status" value="1"/>
</dbReference>
<dbReference type="EMBL" id="UINC01049762">
    <property type="protein sequence ID" value="SVB61922.1"/>
    <property type="molecule type" value="Genomic_DNA"/>
</dbReference>
<reference evidence="1" key="1">
    <citation type="submission" date="2018-05" db="EMBL/GenBank/DDBJ databases">
        <authorList>
            <person name="Lanie J.A."/>
            <person name="Ng W.-L."/>
            <person name="Kazmierczak K.M."/>
            <person name="Andrzejewski T.M."/>
            <person name="Davidsen T.M."/>
            <person name="Wayne K.J."/>
            <person name="Tettelin H."/>
            <person name="Glass J.I."/>
            <person name="Rusch D."/>
            <person name="Podicherti R."/>
            <person name="Tsui H.-C.T."/>
            <person name="Winkler M.E."/>
        </authorList>
    </citation>
    <scope>NUCLEOTIDE SEQUENCE</scope>
</reference>
<dbReference type="Pfam" id="PF13181">
    <property type="entry name" value="TPR_8"/>
    <property type="match status" value="4"/>
</dbReference>
<dbReference type="SMART" id="SM00028">
    <property type="entry name" value="TPR"/>
    <property type="match status" value="6"/>
</dbReference>
<feature type="non-terminal residue" evidence="1">
    <location>
        <position position="330"/>
    </location>
</feature>
<evidence type="ECO:0000313" key="1">
    <source>
        <dbReference type="EMBL" id="SVB61922.1"/>
    </source>
</evidence>
<dbReference type="PANTHER" id="PTHR12558">
    <property type="entry name" value="CELL DIVISION CYCLE 16,23,27"/>
    <property type="match status" value="1"/>
</dbReference>
<gene>
    <name evidence="1" type="ORF">METZ01_LOCUS214776</name>
</gene>
<dbReference type="PANTHER" id="PTHR12558:SF13">
    <property type="entry name" value="CELL DIVISION CYCLE PROTEIN 27 HOMOLOG"/>
    <property type="match status" value="1"/>
</dbReference>
<sequence>MNFEYYLKLQKSGNLISAEKGYKLLIKQNNIVNNLFASLGLIYLKTNRAKTALKFFNKELKINPLNTVALNNLGVINLDLKNYRIAKNYFLKALKISSNAKTLYFLGLILTELEDFDKAIEFYNKSILMKKNADALCNIGYLYYFLGSLDKAKKNILDAIKINPKHDAAYNNLGLINMAYGNFIDAKQNFSYAIKCNPINTKAYFNISKLLNYKDDNQQFKKLLILSKSAKLNEEKKEFLYFTLGKALSDKGDHKKSFYYYKKANFLKRSTIKYSSKNNIDLFNNIKRTFNKFVNNKFKNCGAKDMSPIFIVGMPRSGTSLIEQVLASHS</sequence>
<protein>
    <submittedName>
        <fullName evidence="1">Uncharacterized protein</fullName>
    </submittedName>
</protein>
<dbReference type="Pfam" id="PF13469">
    <property type="entry name" value="Sulfotransfer_3"/>
    <property type="match status" value="1"/>
</dbReference>